<dbReference type="GO" id="GO:0005737">
    <property type="term" value="C:cytoplasm"/>
    <property type="evidence" value="ECO:0007669"/>
    <property type="project" value="UniProtKB-SubCell"/>
</dbReference>
<dbReference type="GO" id="GO:0051500">
    <property type="term" value="F:D-tyrosyl-tRNA(Tyr) deacylase activity"/>
    <property type="evidence" value="ECO:0007669"/>
    <property type="project" value="TreeGrafter"/>
</dbReference>
<dbReference type="GO" id="GO:0106026">
    <property type="term" value="F:Gly-tRNA(Ala) deacylase activity"/>
    <property type="evidence" value="ECO:0007669"/>
    <property type="project" value="UniProtKB-UniRule"/>
</dbReference>
<evidence type="ECO:0000313" key="4">
    <source>
        <dbReference type="Proteomes" id="UP000199181"/>
    </source>
</evidence>
<comment type="subcellular location">
    <subcellularLocation>
        <location evidence="2">Cytoplasm</location>
    </subcellularLocation>
</comment>
<protein>
    <recommendedName>
        <fullName evidence="2">D-aminoacyl-tRNA deacylase</fullName>
        <shortName evidence="2">DTD</shortName>
        <ecNumber evidence="2">3.1.1.96</ecNumber>
    </recommendedName>
    <alternativeName>
        <fullName evidence="2">Gly-tRNA(Ala) deacylase</fullName>
        <ecNumber evidence="2">3.1.1.-</ecNumber>
    </alternativeName>
</protein>
<keyword evidence="2" id="KW-0820">tRNA-binding</keyword>
<dbReference type="GO" id="GO:0043908">
    <property type="term" value="F:Ser(Gly)-tRNA(Ala) hydrolase activity"/>
    <property type="evidence" value="ECO:0007669"/>
    <property type="project" value="UniProtKB-UniRule"/>
</dbReference>
<dbReference type="GO" id="GO:0019478">
    <property type="term" value="P:D-amino acid catabolic process"/>
    <property type="evidence" value="ECO:0007669"/>
    <property type="project" value="UniProtKB-UniRule"/>
</dbReference>
<dbReference type="Proteomes" id="UP000199181">
    <property type="component" value="Unassembled WGS sequence"/>
</dbReference>
<dbReference type="PANTHER" id="PTHR10472">
    <property type="entry name" value="D-TYROSYL-TRNA TYR DEACYLASE"/>
    <property type="match status" value="1"/>
</dbReference>
<dbReference type="HAMAP" id="MF_00518">
    <property type="entry name" value="Deacylase_Dtd"/>
    <property type="match status" value="1"/>
</dbReference>
<dbReference type="AlphaFoldDB" id="A0A1I0HR52"/>
<dbReference type="Gene3D" id="3.50.80.10">
    <property type="entry name" value="D-tyrosyl-tRNA(Tyr) deacylase"/>
    <property type="match status" value="1"/>
</dbReference>
<dbReference type="EMBL" id="FOIJ01000005">
    <property type="protein sequence ID" value="SET86519.1"/>
    <property type="molecule type" value="Genomic_DNA"/>
</dbReference>
<comment type="domain">
    <text evidence="2">A Gly-cisPro motif from one monomer fits into the active site of the other monomer to allow specific chiral rejection of L-amino acids.</text>
</comment>
<dbReference type="SUPFAM" id="SSF69500">
    <property type="entry name" value="DTD-like"/>
    <property type="match status" value="1"/>
</dbReference>
<evidence type="ECO:0000256" key="1">
    <source>
        <dbReference type="ARBA" id="ARBA00009673"/>
    </source>
</evidence>
<keyword evidence="4" id="KW-1185">Reference proteome</keyword>
<sequence>MRAVVQRVLEASVSVGGERVSQIGPGLLVLLGVGKGDSEADVPWMVEKLATMRIFEDADEKMNLSLEDTHRQLIVVSQFTLYGDTRKGRRPSFTEALEPARAKVLYERVCEGLRARGLTVGTGVFAADMKVALVNDGPVTLLVETPGPATPASAP</sequence>
<dbReference type="GO" id="GO:0000049">
    <property type="term" value="F:tRNA binding"/>
    <property type="evidence" value="ECO:0007669"/>
    <property type="project" value="UniProtKB-UniRule"/>
</dbReference>
<dbReference type="NCBIfam" id="TIGR00256">
    <property type="entry name" value="D-aminoacyl-tRNA deacylase"/>
    <property type="match status" value="1"/>
</dbReference>
<gene>
    <name evidence="2" type="primary">dtd</name>
    <name evidence="3" type="ORF">SAMN05443639_10569</name>
</gene>
<dbReference type="InterPro" id="IPR023509">
    <property type="entry name" value="DTD-like_sf"/>
</dbReference>
<reference evidence="4" key="1">
    <citation type="submission" date="2016-10" db="EMBL/GenBank/DDBJ databases">
        <authorList>
            <person name="Varghese N."/>
            <person name="Submissions S."/>
        </authorList>
    </citation>
    <scope>NUCLEOTIDE SEQUENCE [LARGE SCALE GENOMIC DNA]</scope>
    <source>
        <strain evidence="4">DSM 16858</strain>
    </source>
</reference>
<dbReference type="EC" id="3.1.1.-" evidence="2"/>
<dbReference type="InterPro" id="IPR003732">
    <property type="entry name" value="Daa-tRNA_deacyls_DTD"/>
</dbReference>
<comment type="catalytic activity">
    <reaction evidence="2">
        <text>a D-aminoacyl-tRNA + H2O = a tRNA + a D-alpha-amino acid + H(+)</text>
        <dbReference type="Rhea" id="RHEA:13953"/>
        <dbReference type="Rhea" id="RHEA-COMP:10123"/>
        <dbReference type="Rhea" id="RHEA-COMP:10124"/>
        <dbReference type="ChEBI" id="CHEBI:15377"/>
        <dbReference type="ChEBI" id="CHEBI:15378"/>
        <dbReference type="ChEBI" id="CHEBI:59871"/>
        <dbReference type="ChEBI" id="CHEBI:78442"/>
        <dbReference type="ChEBI" id="CHEBI:79333"/>
        <dbReference type="EC" id="3.1.1.96"/>
    </reaction>
</comment>
<dbReference type="RefSeq" id="WP_093519475.1">
    <property type="nucleotide sequence ID" value="NZ_FOIJ01000005.1"/>
</dbReference>
<dbReference type="Pfam" id="PF02580">
    <property type="entry name" value="Tyr_Deacylase"/>
    <property type="match status" value="1"/>
</dbReference>
<dbReference type="CDD" id="cd00563">
    <property type="entry name" value="Dtyr_deacylase"/>
    <property type="match status" value="1"/>
</dbReference>
<comment type="catalytic activity">
    <reaction evidence="2">
        <text>glycyl-tRNA(Ala) + H2O = tRNA(Ala) + glycine + H(+)</text>
        <dbReference type="Rhea" id="RHEA:53744"/>
        <dbReference type="Rhea" id="RHEA-COMP:9657"/>
        <dbReference type="Rhea" id="RHEA-COMP:13640"/>
        <dbReference type="ChEBI" id="CHEBI:15377"/>
        <dbReference type="ChEBI" id="CHEBI:15378"/>
        <dbReference type="ChEBI" id="CHEBI:57305"/>
        <dbReference type="ChEBI" id="CHEBI:78442"/>
        <dbReference type="ChEBI" id="CHEBI:78522"/>
    </reaction>
</comment>
<dbReference type="FunFam" id="3.50.80.10:FF:000001">
    <property type="entry name" value="D-aminoacyl-tRNA deacylase"/>
    <property type="match status" value="1"/>
</dbReference>
<keyword evidence="2" id="KW-0963">Cytoplasm</keyword>
<accession>A0A1I0HR52</accession>
<feature type="short sequence motif" description="Gly-cisPro motif, important for rejection of L-amino acids" evidence="2">
    <location>
        <begin position="137"/>
        <end position="138"/>
    </location>
</feature>
<evidence type="ECO:0000313" key="3">
    <source>
        <dbReference type="EMBL" id="SET86519.1"/>
    </source>
</evidence>
<keyword evidence="2" id="KW-0694">RNA-binding</keyword>
<dbReference type="EC" id="3.1.1.96" evidence="2"/>
<organism evidence="3 4">
    <name type="scientific">Stigmatella erecta</name>
    <dbReference type="NCBI Taxonomy" id="83460"/>
    <lineage>
        <taxon>Bacteria</taxon>
        <taxon>Pseudomonadati</taxon>
        <taxon>Myxococcota</taxon>
        <taxon>Myxococcia</taxon>
        <taxon>Myxococcales</taxon>
        <taxon>Cystobacterineae</taxon>
        <taxon>Archangiaceae</taxon>
        <taxon>Stigmatella</taxon>
    </lineage>
</organism>
<evidence type="ECO:0000256" key="2">
    <source>
        <dbReference type="HAMAP-Rule" id="MF_00518"/>
    </source>
</evidence>
<dbReference type="PANTHER" id="PTHR10472:SF5">
    <property type="entry name" value="D-AMINOACYL-TRNA DEACYLASE 1"/>
    <property type="match status" value="1"/>
</dbReference>
<proteinExistence type="inferred from homology"/>
<comment type="similarity">
    <text evidence="1 2">Belongs to the DTD family.</text>
</comment>
<keyword evidence="2" id="KW-0378">Hydrolase</keyword>
<name>A0A1I0HR52_9BACT</name>
<comment type="subunit">
    <text evidence="2">Homodimer.</text>
</comment>
<comment type="function">
    <text evidence="2">An aminoacyl-tRNA editing enzyme that deacylates mischarged D-aminoacyl-tRNAs. Also deacylates mischarged glycyl-tRNA(Ala), protecting cells against glycine mischarging by AlaRS. Acts via tRNA-based rather than protein-based catalysis; rejects L-amino acids rather than detecting D-amino acids in the active site. By recycling D-aminoacyl-tRNA to D-amino acids and free tRNA molecules, this enzyme counteracts the toxicity associated with the formation of D-aminoacyl-tRNA entities in vivo and helps enforce protein L-homochirality.</text>
</comment>